<proteinExistence type="predicted"/>
<dbReference type="AlphaFoldDB" id="A0A4U1JI78"/>
<dbReference type="RefSeq" id="WP_136927647.1">
    <property type="nucleotide sequence ID" value="NZ_SSMQ01000003.1"/>
</dbReference>
<dbReference type="OrthoDB" id="9813385at2"/>
<dbReference type="GO" id="GO:1990238">
    <property type="term" value="F:double-stranded DNA endonuclease activity"/>
    <property type="evidence" value="ECO:0007669"/>
    <property type="project" value="TreeGrafter"/>
</dbReference>
<dbReference type="InterPro" id="IPR051699">
    <property type="entry name" value="Rpn/YhgA-like_nuclease"/>
</dbReference>
<dbReference type="PANTHER" id="PTHR34611">
    <property type="match status" value="1"/>
</dbReference>
<dbReference type="EMBL" id="SSMQ01000003">
    <property type="protein sequence ID" value="TKD12348.1"/>
    <property type="molecule type" value="Genomic_DNA"/>
</dbReference>
<evidence type="ECO:0000313" key="4">
    <source>
        <dbReference type="Proteomes" id="UP000309215"/>
    </source>
</evidence>
<evidence type="ECO:0000313" key="3">
    <source>
        <dbReference type="EMBL" id="TKD12348.1"/>
    </source>
</evidence>
<name>A0A4U1JI78_9BACT</name>
<dbReference type="Pfam" id="PF04754">
    <property type="entry name" value="Transposase_31"/>
    <property type="match status" value="1"/>
</dbReference>
<keyword evidence="4" id="KW-1185">Reference proteome</keyword>
<accession>A0A4U1JI78</accession>
<feature type="region of interest" description="Disordered" evidence="1">
    <location>
        <begin position="333"/>
        <end position="369"/>
    </location>
</feature>
<dbReference type="InterPro" id="IPR006842">
    <property type="entry name" value="Transposase_31"/>
</dbReference>
<feature type="domain" description="Transposase (putative) YhgA-like" evidence="2">
    <location>
        <begin position="12"/>
        <end position="184"/>
    </location>
</feature>
<comment type="caution">
    <text evidence="3">The sequence shown here is derived from an EMBL/GenBank/DDBJ whole genome shotgun (WGS) entry which is preliminary data.</text>
</comment>
<feature type="compositionally biased region" description="Low complexity" evidence="1">
    <location>
        <begin position="335"/>
        <end position="357"/>
    </location>
</feature>
<organism evidence="3 4">
    <name type="scientific">Polyangium fumosum</name>
    <dbReference type="NCBI Taxonomy" id="889272"/>
    <lineage>
        <taxon>Bacteria</taxon>
        <taxon>Pseudomonadati</taxon>
        <taxon>Myxococcota</taxon>
        <taxon>Polyangia</taxon>
        <taxon>Polyangiales</taxon>
        <taxon>Polyangiaceae</taxon>
        <taxon>Polyangium</taxon>
    </lineage>
</organism>
<dbReference type="PANTHER" id="PTHR34611:SF2">
    <property type="entry name" value="INACTIVE RECOMBINATION-PROMOTING NUCLEASE-LIKE PROTEIN RPNE-RELATED"/>
    <property type="match status" value="1"/>
</dbReference>
<evidence type="ECO:0000256" key="1">
    <source>
        <dbReference type="SAM" id="MobiDB-lite"/>
    </source>
</evidence>
<gene>
    <name evidence="3" type="ORF">E8A74_04410</name>
</gene>
<reference evidence="3 4" key="1">
    <citation type="submission" date="2019-04" db="EMBL/GenBank/DDBJ databases">
        <authorList>
            <person name="Li Y."/>
            <person name="Wang J."/>
        </authorList>
    </citation>
    <scope>NUCLEOTIDE SEQUENCE [LARGE SCALE GENOMIC DNA]</scope>
    <source>
        <strain evidence="3 4">DSM 14668</strain>
    </source>
</reference>
<protein>
    <submittedName>
        <fullName evidence="3">Transposase</fullName>
    </submittedName>
</protein>
<sequence>MPKPRRPDPLSQPHDALFKWAFSQREHAVGLLRAALPKELADGIDWGTLRLEQGSFVDRALRHRHGDLVFSARIRGKKVYFHALVEQQRDVDPLMVFRMGVYMFRLWEQLVRDEPKLKELPPIIPIVVHHSEAGWTAATAFQDLVPMDATVRPRLSPFVPQFELRLIDLGGGRAGDLVERALTSLGQVVLWCLSVAGDDARFEREIERIGQALDEVLLAKDGLAALGVLLRYLASTHQRIGAEKVGEILERATGSEVRDVIITWLDKVEERGRVEGRMEGQARLLRKLLTARFGALPASARTKIADADEATLSRWGVRLLTAETLDEVFGEVRRAAPPSRASSSTPRASSSSTPRAATKTRARVRRSSV</sequence>
<feature type="compositionally biased region" description="Basic residues" evidence="1">
    <location>
        <begin position="358"/>
        <end position="369"/>
    </location>
</feature>
<evidence type="ECO:0000259" key="2">
    <source>
        <dbReference type="Pfam" id="PF04754"/>
    </source>
</evidence>
<dbReference type="Proteomes" id="UP000309215">
    <property type="component" value="Unassembled WGS sequence"/>
</dbReference>
<dbReference type="GO" id="GO:0006310">
    <property type="term" value="P:DNA recombination"/>
    <property type="evidence" value="ECO:0007669"/>
    <property type="project" value="TreeGrafter"/>
</dbReference>